<evidence type="ECO:0000256" key="4">
    <source>
        <dbReference type="ARBA" id="ARBA00022679"/>
    </source>
</evidence>
<keyword evidence="4" id="KW-0808">Transferase</keyword>
<comment type="caution">
    <text evidence="10">The sequence shown here is derived from an EMBL/GenBank/DDBJ whole genome shotgun (WGS) entry which is preliminary data.</text>
</comment>
<dbReference type="Pfam" id="PF13231">
    <property type="entry name" value="PMT_2"/>
    <property type="match status" value="1"/>
</dbReference>
<dbReference type="InterPro" id="IPR038731">
    <property type="entry name" value="RgtA/B/C-like"/>
</dbReference>
<feature type="transmembrane region" description="Helical" evidence="8">
    <location>
        <begin position="118"/>
        <end position="135"/>
    </location>
</feature>
<feature type="transmembrane region" description="Helical" evidence="8">
    <location>
        <begin position="413"/>
        <end position="432"/>
    </location>
</feature>
<evidence type="ECO:0000256" key="3">
    <source>
        <dbReference type="ARBA" id="ARBA00022676"/>
    </source>
</evidence>
<keyword evidence="3" id="KW-0328">Glycosyltransferase</keyword>
<feature type="transmembrane region" description="Helical" evidence="8">
    <location>
        <begin position="383"/>
        <end position="401"/>
    </location>
</feature>
<dbReference type="AlphaFoldDB" id="A0A831LI88"/>
<evidence type="ECO:0000259" key="9">
    <source>
        <dbReference type="Pfam" id="PF13231"/>
    </source>
</evidence>
<feature type="domain" description="Glycosyltransferase RgtA/B/C/D-like" evidence="9">
    <location>
        <begin position="69"/>
        <end position="224"/>
    </location>
</feature>
<feature type="transmembrane region" description="Helical" evidence="8">
    <location>
        <begin position="360"/>
        <end position="377"/>
    </location>
</feature>
<evidence type="ECO:0000256" key="5">
    <source>
        <dbReference type="ARBA" id="ARBA00022692"/>
    </source>
</evidence>
<keyword evidence="7 8" id="KW-0472">Membrane</keyword>
<evidence type="ECO:0000313" key="10">
    <source>
        <dbReference type="EMBL" id="HDR50098.1"/>
    </source>
</evidence>
<evidence type="ECO:0000256" key="2">
    <source>
        <dbReference type="ARBA" id="ARBA00022475"/>
    </source>
</evidence>
<evidence type="ECO:0000256" key="6">
    <source>
        <dbReference type="ARBA" id="ARBA00022989"/>
    </source>
</evidence>
<feature type="transmembrane region" description="Helical" evidence="8">
    <location>
        <begin position="321"/>
        <end position="339"/>
    </location>
</feature>
<feature type="transmembrane region" description="Helical" evidence="8">
    <location>
        <begin position="262"/>
        <end position="286"/>
    </location>
</feature>
<dbReference type="InterPro" id="IPR050297">
    <property type="entry name" value="LipidA_mod_glycosyltrf_83"/>
</dbReference>
<gene>
    <name evidence="10" type="ORF">ENN90_00555</name>
</gene>
<name>A0A831LI88_9BACT</name>
<dbReference type="PANTHER" id="PTHR33908">
    <property type="entry name" value="MANNOSYLTRANSFERASE YKCB-RELATED"/>
    <property type="match status" value="1"/>
</dbReference>
<accession>A0A831LI88</accession>
<feature type="transmembrane region" description="Helical" evidence="8">
    <location>
        <begin position="212"/>
        <end position="231"/>
    </location>
</feature>
<feature type="transmembrane region" description="Helical" evidence="8">
    <location>
        <begin position="169"/>
        <end position="200"/>
    </location>
</feature>
<keyword evidence="6 8" id="KW-1133">Transmembrane helix</keyword>
<dbReference type="EMBL" id="DSDK01000030">
    <property type="protein sequence ID" value="HDR50098.1"/>
    <property type="molecule type" value="Genomic_DNA"/>
</dbReference>
<dbReference type="GO" id="GO:0010041">
    <property type="term" value="P:response to iron(III) ion"/>
    <property type="evidence" value="ECO:0007669"/>
    <property type="project" value="TreeGrafter"/>
</dbReference>
<feature type="transmembrane region" description="Helical" evidence="8">
    <location>
        <begin position="72"/>
        <end position="97"/>
    </location>
</feature>
<dbReference type="Proteomes" id="UP000886047">
    <property type="component" value="Unassembled WGS sequence"/>
</dbReference>
<evidence type="ECO:0000256" key="8">
    <source>
        <dbReference type="SAM" id="Phobius"/>
    </source>
</evidence>
<feature type="transmembrane region" description="Helical" evidence="8">
    <location>
        <begin position="12"/>
        <end position="34"/>
    </location>
</feature>
<sequence>MTKLIQKPADKYQTLINYSIGILLVLTWFFGLIAPITSDAGKYAAISRIIYETGDWVNLKIHFEPYLEKPPLLFWITTPFYFIFGPTGFAFKFPVLLYSGIAVYSTYRFTRLYYTQKTAAIAALMLATSEFYFLFHNDIHTDSLLTANVIFSVWQLAEYFKTKKLPNMLLAGLGIGLGIISKGPIGVFVPVTAAVSHLVYHKQLKLVFSYKVALGAVFTLAVLAIGLAGIFNQFGVDGLSYFFWGNNVGRITGAIKGGSTDYLFYFHTALYIFLPWAVLFFIGLFMEFKTLFKSKTPELFTLGGIFFYWIIISVAKAKAPHYFMVLSPFMAVLSVKWLLYFFEEKPSPGMQKTIGKIQGFVNAFLWIALFAMCIYFFPSKNILFWLAVAVLLFLFFLAGKSDNKLNRIIQKSVIAIIALNFALNAHLFPKIFTYHAVIPACEIFNKQAEAGEMLNMYESEHRELYFYAKNPGYFLYNSEDLKKCLARKNDWIFTNDEGLEEIEQSTAKVELIQSFKHRSLSKLTPGFINPATREQRLSN</sequence>
<keyword evidence="2" id="KW-1003">Cell membrane</keyword>
<feature type="non-terminal residue" evidence="10">
    <location>
        <position position="539"/>
    </location>
</feature>
<organism evidence="10">
    <name type="scientific">Mariniphaga anaerophila</name>
    <dbReference type="NCBI Taxonomy" id="1484053"/>
    <lineage>
        <taxon>Bacteria</taxon>
        <taxon>Pseudomonadati</taxon>
        <taxon>Bacteroidota</taxon>
        <taxon>Bacteroidia</taxon>
        <taxon>Marinilabiliales</taxon>
        <taxon>Prolixibacteraceae</taxon>
        <taxon>Mariniphaga</taxon>
    </lineage>
</organism>
<dbReference type="PANTHER" id="PTHR33908:SF3">
    <property type="entry name" value="UNDECAPRENYL PHOSPHATE-ALPHA-4-AMINO-4-DEOXY-L-ARABINOSE ARABINOSYL TRANSFERASE"/>
    <property type="match status" value="1"/>
</dbReference>
<dbReference type="GO" id="GO:0005886">
    <property type="term" value="C:plasma membrane"/>
    <property type="evidence" value="ECO:0007669"/>
    <property type="project" value="UniProtKB-SubCell"/>
</dbReference>
<dbReference type="GO" id="GO:0009103">
    <property type="term" value="P:lipopolysaccharide biosynthetic process"/>
    <property type="evidence" value="ECO:0007669"/>
    <property type="project" value="UniProtKB-ARBA"/>
</dbReference>
<feature type="transmembrane region" description="Helical" evidence="8">
    <location>
        <begin position="298"/>
        <end position="315"/>
    </location>
</feature>
<reference evidence="10" key="1">
    <citation type="journal article" date="2020" name="mSystems">
        <title>Genome- and Community-Level Interaction Insights into Carbon Utilization and Element Cycling Functions of Hydrothermarchaeota in Hydrothermal Sediment.</title>
        <authorList>
            <person name="Zhou Z."/>
            <person name="Liu Y."/>
            <person name="Xu W."/>
            <person name="Pan J."/>
            <person name="Luo Z.H."/>
            <person name="Li M."/>
        </authorList>
    </citation>
    <scope>NUCLEOTIDE SEQUENCE [LARGE SCALE GENOMIC DNA]</scope>
    <source>
        <strain evidence="10">SpSt-1217</strain>
    </source>
</reference>
<keyword evidence="5 8" id="KW-0812">Transmembrane</keyword>
<proteinExistence type="predicted"/>
<comment type="subcellular location">
    <subcellularLocation>
        <location evidence="1">Cell membrane</location>
        <topology evidence="1">Multi-pass membrane protein</topology>
    </subcellularLocation>
</comment>
<dbReference type="GO" id="GO:0016763">
    <property type="term" value="F:pentosyltransferase activity"/>
    <property type="evidence" value="ECO:0007669"/>
    <property type="project" value="TreeGrafter"/>
</dbReference>
<evidence type="ECO:0000256" key="7">
    <source>
        <dbReference type="ARBA" id="ARBA00023136"/>
    </source>
</evidence>
<evidence type="ECO:0000256" key="1">
    <source>
        <dbReference type="ARBA" id="ARBA00004651"/>
    </source>
</evidence>
<protein>
    <recommendedName>
        <fullName evidence="9">Glycosyltransferase RgtA/B/C/D-like domain-containing protein</fullName>
    </recommendedName>
</protein>